<dbReference type="AlphaFoldDB" id="A0A6G1BRD0"/>
<protein>
    <submittedName>
        <fullName evidence="2">Uncharacterized protein</fullName>
    </submittedName>
</protein>
<gene>
    <name evidence="2" type="ORF">E2562_034419</name>
</gene>
<evidence type="ECO:0000256" key="1">
    <source>
        <dbReference type="SAM" id="MobiDB-lite"/>
    </source>
</evidence>
<reference evidence="2 3" key="1">
    <citation type="submission" date="2019-11" db="EMBL/GenBank/DDBJ databases">
        <title>Whole genome sequence of Oryza granulata.</title>
        <authorList>
            <person name="Li W."/>
        </authorList>
    </citation>
    <scope>NUCLEOTIDE SEQUENCE [LARGE SCALE GENOMIC DNA]</scope>
    <source>
        <strain evidence="3">cv. Menghai</strain>
        <tissue evidence="2">Leaf</tissue>
    </source>
</reference>
<sequence length="82" mass="9130">MSAWVRRWWRCHHVSPVVSHFDQSSSGELLDPRGCSSWLGRPNLPPSLLVQGCPDPPPPPPTPIHGRPELLVWGRPDPPSRG</sequence>
<comment type="caution">
    <text evidence="2">The sequence shown here is derived from an EMBL/GenBank/DDBJ whole genome shotgun (WGS) entry which is preliminary data.</text>
</comment>
<accession>A0A6G1BRD0</accession>
<proteinExistence type="predicted"/>
<organism evidence="2 3">
    <name type="scientific">Oryza meyeriana var. granulata</name>
    <dbReference type="NCBI Taxonomy" id="110450"/>
    <lineage>
        <taxon>Eukaryota</taxon>
        <taxon>Viridiplantae</taxon>
        <taxon>Streptophyta</taxon>
        <taxon>Embryophyta</taxon>
        <taxon>Tracheophyta</taxon>
        <taxon>Spermatophyta</taxon>
        <taxon>Magnoliopsida</taxon>
        <taxon>Liliopsida</taxon>
        <taxon>Poales</taxon>
        <taxon>Poaceae</taxon>
        <taxon>BOP clade</taxon>
        <taxon>Oryzoideae</taxon>
        <taxon>Oryzeae</taxon>
        <taxon>Oryzinae</taxon>
        <taxon>Oryza</taxon>
        <taxon>Oryza meyeriana</taxon>
    </lineage>
</organism>
<dbReference type="Proteomes" id="UP000479710">
    <property type="component" value="Unassembled WGS sequence"/>
</dbReference>
<keyword evidence="3" id="KW-1185">Reference proteome</keyword>
<feature type="compositionally biased region" description="Pro residues" evidence="1">
    <location>
        <begin position="54"/>
        <end position="63"/>
    </location>
</feature>
<evidence type="ECO:0000313" key="2">
    <source>
        <dbReference type="EMBL" id="KAF0889963.1"/>
    </source>
</evidence>
<name>A0A6G1BRD0_9ORYZ</name>
<feature type="region of interest" description="Disordered" evidence="1">
    <location>
        <begin position="51"/>
        <end position="82"/>
    </location>
</feature>
<evidence type="ECO:0000313" key="3">
    <source>
        <dbReference type="Proteomes" id="UP000479710"/>
    </source>
</evidence>
<dbReference type="EMBL" id="SPHZ02000012">
    <property type="protein sequence ID" value="KAF0889963.1"/>
    <property type="molecule type" value="Genomic_DNA"/>
</dbReference>